<evidence type="ECO:0000313" key="1">
    <source>
        <dbReference type="EMBL" id="KAF4381770.1"/>
    </source>
</evidence>
<sequence>MKIFDCNPQYHMEKEITVKATEDASKEFTTKEDVAIVLISQYNYELKSKGAYDMGMENALHSSQGAFNSAYVFHRI</sequence>
<proteinExistence type="predicted"/>
<dbReference type="AlphaFoldDB" id="A0A7J6GHL4"/>
<dbReference type="EMBL" id="JAATIQ010000108">
    <property type="protein sequence ID" value="KAF4381770.1"/>
    <property type="molecule type" value="Genomic_DNA"/>
</dbReference>
<organism evidence="1 2">
    <name type="scientific">Cannabis sativa</name>
    <name type="common">Hemp</name>
    <name type="synonym">Marijuana</name>
    <dbReference type="NCBI Taxonomy" id="3483"/>
    <lineage>
        <taxon>Eukaryota</taxon>
        <taxon>Viridiplantae</taxon>
        <taxon>Streptophyta</taxon>
        <taxon>Embryophyta</taxon>
        <taxon>Tracheophyta</taxon>
        <taxon>Spermatophyta</taxon>
        <taxon>Magnoliopsida</taxon>
        <taxon>eudicotyledons</taxon>
        <taxon>Gunneridae</taxon>
        <taxon>Pentapetalae</taxon>
        <taxon>rosids</taxon>
        <taxon>fabids</taxon>
        <taxon>Rosales</taxon>
        <taxon>Cannabaceae</taxon>
        <taxon>Cannabis</taxon>
    </lineage>
</organism>
<name>A0A7J6GHL4_CANSA</name>
<protein>
    <submittedName>
        <fullName evidence="1">Uncharacterized protein</fullName>
    </submittedName>
</protein>
<gene>
    <name evidence="1" type="ORF">G4B88_002920</name>
</gene>
<accession>A0A7J6GHL4</accession>
<reference evidence="1 2" key="1">
    <citation type="journal article" date="2020" name="bioRxiv">
        <title>Sequence and annotation of 42 cannabis genomes reveals extensive copy number variation in cannabinoid synthesis and pathogen resistance genes.</title>
        <authorList>
            <person name="Mckernan K.J."/>
            <person name="Helbert Y."/>
            <person name="Kane L.T."/>
            <person name="Ebling H."/>
            <person name="Zhang L."/>
            <person name="Liu B."/>
            <person name="Eaton Z."/>
            <person name="Mclaughlin S."/>
            <person name="Kingan S."/>
            <person name="Baybayan P."/>
            <person name="Concepcion G."/>
            <person name="Jordan M."/>
            <person name="Riva A."/>
            <person name="Barbazuk W."/>
            <person name="Harkins T."/>
        </authorList>
    </citation>
    <scope>NUCLEOTIDE SEQUENCE [LARGE SCALE GENOMIC DNA]</scope>
    <source>
        <strain evidence="2">cv. Jamaican Lion 4</strain>
        <tissue evidence="1">Leaf</tissue>
    </source>
</reference>
<dbReference type="Proteomes" id="UP000583929">
    <property type="component" value="Unassembled WGS sequence"/>
</dbReference>
<evidence type="ECO:0000313" key="2">
    <source>
        <dbReference type="Proteomes" id="UP000583929"/>
    </source>
</evidence>
<comment type="caution">
    <text evidence="1">The sequence shown here is derived from an EMBL/GenBank/DDBJ whole genome shotgun (WGS) entry which is preliminary data.</text>
</comment>
<keyword evidence="2" id="KW-1185">Reference proteome</keyword>